<name>A0ACD4NLQ4_9HYPH</name>
<accession>A0ACD4NLQ4</accession>
<protein>
    <submittedName>
        <fullName evidence="1">DUF2849 domain-containing protein</fullName>
    </submittedName>
</protein>
<dbReference type="EMBL" id="CP113520">
    <property type="protein sequence ID" value="WAJ27744.1"/>
    <property type="molecule type" value="Genomic_DNA"/>
</dbReference>
<keyword evidence="2" id="KW-1185">Reference proteome</keyword>
<proteinExistence type="predicted"/>
<evidence type="ECO:0000313" key="1">
    <source>
        <dbReference type="EMBL" id="WAJ27744.1"/>
    </source>
</evidence>
<dbReference type="Proteomes" id="UP001163223">
    <property type="component" value="Chromosome"/>
</dbReference>
<sequence>MAEAKVNKKGPKFPVILVANDLLDGEVVFAAKDGGWTPEPGKAAVADDADAAAELEARGQAEFKANRIVDPYLVEVRIAENGMPVATHFREALRQKGPTVHPDMGKQAEYDVPA</sequence>
<reference evidence="1" key="1">
    <citation type="submission" date="2022-11" db="EMBL/GenBank/DDBJ databases">
        <title>beta-Carotene-producing bacterium, Jeongeuplla avenae sp. nov., alleviates the salt stress of Arabidopsis seedlings.</title>
        <authorList>
            <person name="Jiang L."/>
            <person name="Lee J."/>
        </authorList>
    </citation>
    <scope>NUCLEOTIDE SEQUENCE</scope>
    <source>
        <strain evidence="1">DY_R2A_6</strain>
    </source>
</reference>
<gene>
    <name evidence="1" type="ORF">OXU80_23340</name>
</gene>
<organism evidence="1 2">
    <name type="scientific">Antarcticirhabdus aurantiaca</name>
    <dbReference type="NCBI Taxonomy" id="2606717"/>
    <lineage>
        <taxon>Bacteria</taxon>
        <taxon>Pseudomonadati</taxon>
        <taxon>Pseudomonadota</taxon>
        <taxon>Alphaproteobacteria</taxon>
        <taxon>Hyphomicrobiales</taxon>
        <taxon>Aurantimonadaceae</taxon>
        <taxon>Antarcticirhabdus</taxon>
    </lineage>
</organism>
<evidence type="ECO:0000313" key="2">
    <source>
        <dbReference type="Proteomes" id="UP001163223"/>
    </source>
</evidence>